<accession>A0A420YF38</accession>
<dbReference type="PROSITE" id="PS00531">
    <property type="entry name" value="RNASE_T2_2"/>
    <property type="match status" value="1"/>
</dbReference>
<evidence type="ECO:0000313" key="7">
    <source>
        <dbReference type="EMBL" id="RKU46521.1"/>
    </source>
</evidence>
<dbReference type="GO" id="GO:0033897">
    <property type="term" value="F:ribonuclease T2 activity"/>
    <property type="evidence" value="ECO:0007669"/>
    <property type="project" value="UniProtKB-EC"/>
</dbReference>
<dbReference type="GO" id="GO:0003723">
    <property type="term" value="F:RNA binding"/>
    <property type="evidence" value="ECO:0007669"/>
    <property type="project" value="InterPro"/>
</dbReference>
<dbReference type="EMBL" id="QVQW01000014">
    <property type="protein sequence ID" value="RKU46521.1"/>
    <property type="molecule type" value="Genomic_DNA"/>
</dbReference>
<gene>
    <name evidence="7" type="ORF">DL546_008763</name>
</gene>
<dbReference type="GO" id="GO:0005576">
    <property type="term" value="C:extracellular region"/>
    <property type="evidence" value="ECO:0007669"/>
    <property type="project" value="TreeGrafter"/>
</dbReference>
<keyword evidence="8" id="KW-1185">Reference proteome</keyword>
<dbReference type="Gene3D" id="3.90.730.10">
    <property type="entry name" value="Ribonuclease T2-like"/>
    <property type="match status" value="1"/>
</dbReference>
<dbReference type="FunFam" id="3.90.730.10:FF:000020">
    <property type="entry name" value="Uncharacterized protein"/>
    <property type="match status" value="1"/>
</dbReference>
<dbReference type="InterPro" id="IPR001568">
    <property type="entry name" value="RNase_T2-like"/>
</dbReference>
<dbReference type="Proteomes" id="UP000275385">
    <property type="component" value="Unassembled WGS sequence"/>
</dbReference>
<dbReference type="PANTHER" id="PTHR11240">
    <property type="entry name" value="RIBONUCLEASE T2"/>
    <property type="match status" value="1"/>
</dbReference>
<dbReference type="STRING" id="177199.A0A420YF38"/>
<dbReference type="InterPro" id="IPR018188">
    <property type="entry name" value="RNase_T2_His_AS_1"/>
</dbReference>
<dbReference type="PANTHER" id="PTHR11240:SF17">
    <property type="entry name" value="RIBONUCLEASE T2"/>
    <property type="match status" value="1"/>
</dbReference>
<evidence type="ECO:0000256" key="5">
    <source>
        <dbReference type="PIRSR" id="PIRSR633697-1"/>
    </source>
</evidence>
<dbReference type="SUPFAM" id="SSF55895">
    <property type="entry name" value="Ribonuclease Rh-like"/>
    <property type="match status" value="1"/>
</dbReference>
<keyword evidence="3" id="KW-0540">Nuclease</keyword>
<name>A0A420YF38_9PEZI</name>
<dbReference type="AlphaFoldDB" id="A0A420YF38"/>
<feature type="active site" evidence="5">
    <location>
        <position position="113"/>
    </location>
</feature>
<evidence type="ECO:0000256" key="2">
    <source>
        <dbReference type="ARBA" id="ARBA00012571"/>
    </source>
</evidence>
<dbReference type="InterPro" id="IPR036430">
    <property type="entry name" value="RNase_T2-like_sf"/>
</dbReference>
<sequence length="350" mass="38752">MPGDKCHCALSSVCLVTNTQENLDKMRSTTIVTSSALTGTALAGLYPGLSPLNHTCALQTPYLSCSSSADPSTVDTCCVETFGGLVLATQFWQIYTGYESQGQLNPKDSWTIHGLWPDFCNGSYTQYCDLKRQYDPLPSPNTTNSKPDGTPVPAWNGTKIQEFLKPFGKLDLLAFMNKFWIAQNQPNSDFWAHEFSKHATCYSSFDVECYGLEYREHEEVVDFFETTVGYHQSLPTWGWLRAKNIVPSNSTGYSLSSIQAALREGFGAKPYIGCSGPAYNETKAGKGSLDKGRTVLTEVWYYHHVFGRVQRGQALRIDADVVGGSLGNCATTPGAVWYYERTKGSEREVY</sequence>
<dbReference type="CDD" id="cd01061">
    <property type="entry name" value="RNase_T2_euk"/>
    <property type="match status" value="1"/>
</dbReference>
<dbReference type="GO" id="GO:0006401">
    <property type="term" value="P:RNA catabolic process"/>
    <property type="evidence" value="ECO:0007669"/>
    <property type="project" value="TreeGrafter"/>
</dbReference>
<dbReference type="OrthoDB" id="435754at2759"/>
<comment type="similarity">
    <text evidence="1 6">Belongs to the RNase T2 family.</text>
</comment>
<feature type="active site" evidence="5">
    <location>
        <position position="194"/>
    </location>
</feature>
<dbReference type="EC" id="4.6.1.19" evidence="2"/>
<evidence type="ECO:0000256" key="6">
    <source>
        <dbReference type="RuleBase" id="RU004328"/>
    </source>
</evidence>
<proteinExistence type="inferred from homology"/>
<reference evidence="7 8" key="1">
    <citation type="submission" date="2018-08" db="EMBL/GenBank/DDBJ databases">
        <title>Draft genome of the lignicolous fungus Coniochaeta pulveracea.</title>
        <authorList>
            <person name="Borstlap C.J."/>
            <person name="De Witt R.N."/>
            <person name="Botha A."/>
            <person name="Volschenk H."/>
        </authorList>
    </citation>
    <scope>NUCLEOTIDE SEQUENCE [LARGE SCALE GENOMIC DNA]</scope>
    <source>
        <strain evidence="7 8">CAB683</strain>
    </source>
</reference>
<dbReference type="InterPro" id="IPR033130">
    <property type="entry name" value="RNase_T2_His_AS_2"/>
</dbReference>
<organism evidence="7 8">
    <name type="scientific">Coniochaeta pulveracea</name>
    <dbReference type="NCBI Taxonomy" id="177199"/>
    <lineage>
        <taxon>Eukaryota</taxon>
        <taxon>Fungi</taxon>
        <taxon>Dikarya</taxon>
        <taxon>Ascomycota</taxon>
        <taxon>Pezizomycotina</taxon>
        <taxon>Sordariomycetes</taxon>
        <taxon>Sordariomycetidae</taxon>
        <taxon>Coniochaetales</taxon>
        <taxon>Coniochaetaceae</taxon>
        <taxon>Coniochaeta</taxon>
    </lineage>
</organism>
<evidence type="ECO:0000256" key="3">
    <source>
        <dbReference type="ARBA" id="ARBA00022759"/>
    </source>
</evidence>
<evidence type="ECO:0000256" key="4">
    <source>
        <dbReference type="ARBA" id="ARBA00023157"/>
    </source>
</evidence>
<comment type="caution">
    <text evidence="7">The sequence shown here is derived from an EMBL/GenBank/DDBJ whole genome shotgun (WGS) entry which is preliminary data.</text>
</comment>
<evidence type="ECO:0000256" key="1">
    <source>
        <dbReference type="ARBA" id="ARBA00007469"/>
    </source>
</evidence>
<keyword evidence="4" id="KW-1015">Disulfide bond</keyword>
<keyword evidence="3" id="KW-0378">Hydrolase</keyword>
<evidence type="ECO:0000313" key="8">
    <source>
        <dbReference type="Proteomes" id="UP000275385"/>
    </source>
</evidence>
<dbReference type="PROSITE" id="PS00530">
    <property type="entry name" value="RNASE_T2_1"/>
    <property type="match status" value="1"/>
</dbReference>
<protein>
    <recommendedName>
        <fullName evidence="2">ribonuclease T2</fullName>
        <ecNumber evidence="2">4.6.1.19</ecNumber>
    </recommendedName>
</protein>
<dbReference type="InterPro" id="IPR033697">
    <property type="entry name" value="Ribonuclease_T2_eukaryotic"/>
</dbReference>
<dbReference type="Pfam" id="PF00445">
    <property type="entry name" value="Ribonuclease_T2"/>
    <property type="match status" value="1"/>
</dbReference>
<feature type="active site" evidence="5">
    <location>
        <position position="198"/>
    </location>
</feature>
<keyword evidence="3" id="KW-0255">Endonuclease</keyword>